<proteinExistence type="inferred from homology"/>
<dbReference type="GO" id="GO:0047274">
    <property type="term" value="F:galactinol-sucrose galactosyltransferase activity"/>
    <property type="evidence" value="ECO:0007669"/>
    <property type="project" value="UniProtKB-EC"/>
</dbReference>
<dbReference type="InterPro" id="IPR013785">
    <property type="entry name" value="Aldolase_TIM"/>
</dbReference>
<gene>
    <name evidence="5" type="ORF">PCASD_04542</name>
</gene>
<dbReference type="InterPro" id="IPR008811">
    <property type="entry name" value="Glycosyl_hydrolases_36"/>
</dbReference>
<dbReference type="Proteomes" id="UP000235392">
    <property type="component" value="Unassembled WGS sequence"/>
</dbReference>
<organism evidence="5 6">
    <name type="scientific">Puccinia coronata f. sp. avenae</name>
    <dbReference type="NCBI Taxonomy" id="200324"/>
    <lineage>
        <taxon>Eukaryota</taxon>
        <taxon>Fungi</taxon>
        <taxon>Dikarya</taxon>
        <taxon>Basidiomycota</taxon>
        <taxon>Pucciniomycotina</taxon>
        <taxon>Pucciniomycetes</taxon>
        <taxon>Pucciniales</taxon>
        <taxon>Pucciniaceae</taxon>
        <taxon>Puccinia</taxon>
    </lineage>
</organism>
<name>A0A2N5V599_9BASI</name>
<accession>A0A2N5V599</accession>
<evidence type="ECO:0000256" key="1">
    <source>
        <dbReference type="ARBA" id="ARBA00001255"/>
    </source>
</evidence>
<dbReference type="PANTHER" id="PTHR31268:SF32">
    <property type="entry name" value="GALACTINOL--SUCROSE GALACTOSYLTRANSFERASE 2-RELATED"/>
    <property type="match status" value="1"/>
</dbReference>
<evidence type="ECO:0000256" key="2">
    <source>
        <dbReference type="ARBA" id="ARBA00007240"/>
    </source>
</evidence>
<comment type="caution">
    <text evidence="5">The sequence shown here is derived from an EMBL/GenBank/DDBJ whole genome shotgun (WGS) entry which is preliminary data.</text>
</comment>
<protein>
    <submittedName>
        <fullName evidence="5">Uncharacterized protein</fullName>
    </submittedName>
</protein>
<dbReference type="EMBL" id="PGCI01000051">
    <property type="protein sequence ID" value="PLW45165.1"/>
    <property type="molecule type" value="Genomic_DNA"/>
</dbReference>
<dbReference type="InterPro" id="IPR017853">
    <property type="entry name" value="GH"/>
</dbReference>
<evidence type="ECO:0000313" key="6">
    <source>
        <dbReference type="Proteomes" id="UP000235392"/>
    </source>
</evidence>
<dbReference type="Gene3D" id="3.20.20.70">
    <property type="entry name" value="Aldolase class I"/>
    <property type="match status" value="1"/>
</dbReference>
<dbReference type="SUPFAM" id="SSF51445">
    <property type="entry name" value="(Trans)glycosidases"/>
    <property type="match status" value="1"/>
</dbReference>
<keyword evidence="3" id="KW-0119">Carbohydrate metabolism</keyword>
<dbReference type="AlphaFoldDB" id="A0A2N5V599"/>
<evidence type="ECO:0000256" key="4">
    <source>
        <dbReference type="ARBA" id="ARBA00049426"/>
    </source>
</evidence>
<evidence type="ECO:0000313" key="5">
    <source>
        <dbReference type="EMBL" id="PLW45165.1"/>
    </source>
</evidence>
<comment type="catalytic activity">
    <reaction evidence="1">
        <text>Hydrolysis of terminal, non-reducing alpha-D-galactose residues in alpha-D-galactosides, including galactose oligosaccharides, galactomannans and galactolipids.</text>
        <dbReference type="EC" id="3.2.1.22"/>
    </reaction>
</comment>
<sequence length="1050" mass="116688">MEFHFNPTINNQTITIPPSSRCVHFYAFLLEQNNQLLPEIWISESEEQQQQWRSIRFNQNHPFLWHASLQLNPNNCNYQFTYRLISESSNQITWLGTPSQDGRINRTTTTTTNQLDLLLNACLVQSTHHSITHIQPDIQYHRITFSAQDEIHLDKQLAEIPYELLAFERSKPVWFTPRPLIHLTELSTSLDTVLLVLADPSHNRLAVMFPISTKQQYSTIRSTSTSPLTICTEYSKDIHSPITLVLITGPCSQLSRMMAVASGAANHSPNQSQEYTPRGLGYCTWDSLGPEYKLSQVLTILDSFQAAGIDQTLDRVLLDDGWQDVSGRALAGWDANKTWLDSSSSLASAIQAIRDHHRQAIKFVGVWITITGYWHGLDPESELMRQFQLQKWTLRHHPSSDATPPSPVHWFLPSRAQLRPFWNSYFGYLKSAGVDFVKIDNQAGLDQLLNCESDATEDPSVYKITLLDLLDELIPLHFGQGDPDNKVIHSMAHSPHIWLREYPLVEEGCSSSSSRVENSQKIMRTSDDFFPDLSEPDGHRWHILSNAFMSLVAQGRGFIPDFDMTMSGHEWGGYHACMRAFSSAPIYLTDRRGQHSLPLVEQLAAPLKANPSRRAVVQARDGAGVVLSSCALGQPALDLSSATTPWGLLKVGLAAPYAGGALVGLWNVKQKQGSSEDALSTKAVDILTARDIAEAMLSLSLDDQPKLSTKQAMSPERKTSNLAVVCLRKSQDSAHDPAIHRLELLSDFEMKAEMDVPLRSSRPVVESVLDGTPEGGYEVWRIATLFDLPVETPEDCVIQVASLGLLNQFVGLCGVTISSGDDTRGTSISRHLPAADEHQESPARGEGLVTYMVDLLRRPGVGKDTHCRKPVLKKLLVQLARHPLRTIVTELRTLGRLVCAGLSSLLLFLLFSPLTLGRPARPAPPAGAHEVGPHPPESLVFESPYSASLGFLVLVHHPTPSAHHRDDGPPQTTQLASAIQIHINGHPVSLSTPLPRQQAPLSIQILDPTPSLPSPPPDIFFLRFNPHLLTQSHFVPTHQSWSIQILRPKK</sequence>
<dbReference type="Pfam" id="PF05691">
    <property type="entry name" value="Raffinose_syn"/>
    <property type="match status" value="1"/>
</dbReference>
<dbReference type="PANTHER" id="PTHR31268">
    <property type="match status" value="1"/>
</dbReference>
<evidence type="ECO:0000256" key="3">
    <source>
        <dbReference type="ARBA" id="ARBA00023277"/>
    </source>
</evidence>
<dbReference type="GO" id="GO:0004557">
    <property type="term" value="F:alpha-galactosidase activity"/>
    <property type="evidence" value="ECO:0007669"/>
    <property type="project" value="UniProtKB-EC"/>
</dbReference>
<comment type="similarity">
    <text evidence="2">Belongs to the glycosyl hydrolases 36 family.</text>
</comment>
<comment type="catalytic activity">
    <reaction evidence="4">
        <text>alpha-D-galactosyl-(1-&gt;3)-1D-myo-inositol + sucrose = raffinose + myo-inositol</text>
        <dbReference type="Rhea" id="RHEA:20161"/>
        <dbReference type="ChEBI" id="CHEBI:16634"/>
        <dbReference type="ChEBI" id="CHEBI:17268"/>
        <dbReference type="ChEBI" id="CHEBI:17505"/>
        <dbReference type="ChEBI" id="CHEBI:17992"/>
        <dbReference type="EC" id="2.4.1.82"/>
    </reaction>
</comment>
<reference evidence="5 6" key="1">
    <citation type="submission" date="2017-11" db="EMBL/GenBank/DDBJ databases">
        <title>De novo assembly and phasing of dikaryotic genomes from two isolates of Puccinia coronata f. sp. avenae, the causal agent of oat crown rust.</title>
        <authorList>
            <person name="Miller M.E."/>
            <person name="Zhang Y."/>
            <person name="Omidvar V."/>
            <person name="Sperschneider J."/>
            <person name="Schwessinger B."/>
            <person name="Raley C."/>
            <person name="Palmer J.M."/>
            <person name="Garnica D."/>
            <person name="Upadhyaya N."/>
            <person name="Rathjen J."/>
            <person name="Taylor J.M."/>
            <person name="Park R.F."/>
            <person name="Dodds P.N."/>
            <person name="Hirsch C.D."/>
            <person name="Kianian S.F."/>
            <person name="Figueroa M."/>
        </authorList>
    </citation>
    <scope>NUCLEOTIDE SEQUENCE [LARGE SCALE GENOMIC DNA]</scope>
    <source>
        <strain evidence="5">12SD80</strain>
    </source>
</reference>